<dbReference type="Proteomes" id="UP001140513">
    <property type="component" value="Unassembled WGS sequence"/>
</dbReference>
<dbReference type="OrthoDB" id="8062037at2759"/>
<dbReference type="CDD" id="cd16448">
    <property type="entry name" value="RING-H2"/>
    <property type="match status" value="1"/>
</dbReference>
<keyword evidence="1" id="KW-0863">Zinc-finger</keyword>
<dbReference type="GO" id="GO:0008270">
    <property type="term" value="F:zinc ion binding"/>
    <property type="evidence" value="ECO:0007669"/>
    <property type="project" value="UniProtKB-KW"/>
</dbReference>
<sequence>MTWHLRPSLESDPALDDPICGICHELFDNDQHIAVRITDVPGCAGHIFGATCLTEWMTSDSFATCPLCRTPLFADDDLGEQVPEFAQIANAFRTNDGEHDLWIDSMRRITLAIEGELRSFESIATNVIDDPTSTRTARAGQIIEDHGVDPSVLFEVFWELHQRFGQLSSAQGLARLQEWAMGRLVIPMLGPQRHHADQAAAIRSYIFGVTVIPMEYDPVSPRPFASISAAQRAALRLDLQRPDLNRVHYAFSQAFTTNYAGWPLADRNIARVLIANESLRRISKNVQDRILQRATEMVADDLQGLFAAEERTGNDAAPEDNTEPSIKDAVRGVGDALLVLSARVRAKFFSWWHIN</sequence>
<dbReference type="AlphaFoldDB" id="A0A9W8XV05"/>
<dbReference type="Gene3D" id="3.30.40.10">
    <property type="entry name" value="Zinc/RING finger domain, C3HC4 (zinc finger)"/>
    <property type="match status" value="1"/>
</dbReference>
<dbReference type="InterPro" id="IPR001841">
    <property type="entry name" value="Znf_RING"/>
</dbReference>
<evidence type="ECO:0000259" key="2">
    <source>
        <dbReference type="PROSITE" id="PS50089"/>
    </source>
</evidence>
<keyword evidence="4" id="KW-1185">Reference proteome</keyword>
<evidence type="ECO:0000256" key="1">
    <source>
        <dbReference type="PROSITE-ProRule" id="PRU00175"/>
    </source>
</evidence>
<dbReference type="GeneID" id="80903797"/>
<proteinExistence type="predicted"/>
<keyword evidence="1" id="KW-0862">Zinc</keyword>
<protein>
    <recommendedName>
        <fullName evidence="2">RING-type domain-containing protein</fullName>
    </recommendedName>
</protein>
<name>A0A9W8XV05_9PLEO</name>
<feature type="domain" description="RING-type" evidence="2">
    <location>
        <begin position="20"/>
        <end position="69"/>
    </location>
</feature>
<keyword evidence="1" id="KW-0479">Metal-binding</keyword>
<dbReference type="RefSeq" id="XP_056075913.1">
    <property type="nucleotide sequence ID" value="XM_056209091.1"/>
</dbReference>
<evidence type="ECO:0000313" key="3">
    <source>
        <dbReference type="EMBL" id="KAJ4359711.1"/>
    </source>
</evidence>
<comment type="caution">
    <text evidence="3">The sequence shown here is derived from an EMBL/GenBank/DDBJ whole genome shotgun (WGS) entry which is preliminary data.</text>
</comment>
<organism evidence="3 4">
    <name type="scientific">Didymosphaeria variabile</name>
    <dbReference type="NCBI Taxonomy" id="1932322"/>
    <lineage>
        <taxon>Eukaryota</taxon>
        <taxon>Fungi</taxon>
        <taxon>Dikarya</taxon>
        <taxon>Ascomycota</taxon>
        <taxon>Pezizomycotina</taxon>
        <taxon>Dothideomycetes</taxon>
        <taxon>Pleosporomycetidae</taxon>
        <taxon>Pleosporales</taxon>
        <taxon>Massarineae</taxon>
        <taxon>Didymosphaeriaceae</taxon>
        <taxon>Didymosphaeria</taxon>
    </lineage>
</organism>
<dbReference type="Pfam" id="PF13639">
    <property type="entry name" value="zf-RING_2"/>
    <property type="match status" value="1"/>
</dbReference>
<evidence type="ECO:0000313" key="4">
    <source>
        <dbReference type="Proteomes" id="UP001140513"/>
    </source>
</evidence>
<gene>
    <name evidence="3" type="ORF">N0V89_000267</name>
</gene>
<dbReference type="EMBL" id="JAPEUX010000001">
    <property type="protein sequence ID" value="KAJ4359711.1"/>
    <property type="molecule type" value="Genomic_DNA"/>
</dbReference>
<dbReference type="PROSITE" id="PS50089">
    <property type="entry name" value="ZF_RING_2"/>
    <property type="match status" value="1"/>
</dbReference>
<dbReference type="SUPFAM" id="SSF57850">
    <property type="entry name" value="RING/U-box"/>
    <property type="match status" value="1"/>
</dbReference>
<reference evidence="3" key="1">
    <citation type="submission" date="2022-10" db="EMBL/GenBank/DDBJ databases">
        <title>Tapping the CABI collections for fungal endophytes: first genome assemblies for Collariella, Neodidymelliopsis, Ascochyta clinopodiicola, Didymella pomorum, Didymosphaeria variabile, Neocosmospora piperis and Neocucurbitaria cava.</title>
        <authorList>
            <person name="Hill R."/>
        </authorList>
    </citation>
    <scope>NUCLEOTIDE SEQUENCE</scope>
    <source>
        <strain evidence="3">IMI 356815</strain>
    </source>
</reference>
<accession>A0A9W8XV05</accession>
<dbReference type="InterPro" id="IPR013083">
    <property type="entry name" value="Znf_RING/FYVE/PHD"/>
</dbReference>